<evidence type="ECO:0000256" key="1">
    <source>
        <dbReference type="ARBA" id="ARBA00004651"/>
    </source>
</evidence>
<dbReference type="NCBIfam" id="TIGR00797">
    <property type="entry name" value="matE"/>
    <property type="match status" value="1"/>
</dbReference>
<evidence type="ECO:0000256" key="3">
    <source>
        <dbReference type="ARBA" id="ARBA00022106"/>
    </source>
</evidence>
<evidence type="ECO:0000256" key="4">
    <source>
        <dbReference type="ARBA" id="ARBA00022448"/>
    </source>
</evidence>
<comment type="similarity">
    <text evidence="2">Belongs to the multi antimicrobial extrusion (MATE) (TC 2.A.66.1) family. MepA subfamily.</text>
</comment>
<keyword evidence="9" id="KW-0046">Antibiotic resistance</keyword>
<feature type="transmembrane region" description="Helical" evidence="10">
    <location>
        <begin position="354"/>
        <end position="371"/>
    </location>
</feature>
<dbReference type="PIRSF" id="PIRSF006603">
    <property type="entry name" value="DinF"/>
    <property type="match status" value="1"/>
</dbReference>
<feature type="transmembrane region" description="Helical" evidence="10">
    <location>
        <begin position="16"/>
        <end position="37"/>
    </location>
</feature>
<keyword evidence="5" id="KW-1003">Cell membrane</keyword>
<keyword evidence="12" id="KW-1185">Reference proteome</keyword>
<evidence type="ECO:0000256" key="9">
    <source>
        <dbReference type="ARBA" id="ARBA00023251"/>
    </source>
</evidence>
<dbReference type="RefSeq" id="WP_209992943.1">
    <property type="nucleotide sequence ID" value="NZ_JBHUKY010000072.1"/>
</dbReference>
<evidence type="ECO:0000256" key="10">
    <source>
        <dbReference type="SAM" id="Phobius"/>
    </source>
</evidence>
<gene>
    <name evidence="11" type="ORF">ACFSX3_27280</name>
</gene>
<evidence type="ECO:0000256" key="6">
    <source>
        <dbReference type="ARBA" id="ARBA00022692"/>
    </source>
</evidence>
<proteinExistence type="inferred from homology"/>
<dbReference type="InterPro" id="IPR048279">
    <property type="entry name" value="MdtK-like"/>
</dbReference>
<reference evidence="12" key="1">
    <citation type="journal article" date="2019" name="Int. J. Syst. Evol. Microbiol.">
        <title>The Global Catalogue of Microorganisms (GCM) 10K type strain sequencing project: providing services to taxonomists for standard genome sequencing and annotation.</title>
        <authorList>
            <consortium name="The Broad Institute Genomics Platform"/>
            <consortium name="The Broad Institute Genome Sequencing Center for Infectious Disease"/>
            <person name="Wu L."/>
            <person name="Ma J."/>
        </authorList>
    </citation>
    <scope>NUCLEOTIDE SEQUENCE [LARGE SCALE GENOMIC DNA]</scope>
    <source>
        <strain evidence="12">CCM 8725</strain>
    </source>
</reference>
<keyword evidence="6 10" id="KW-0812">Transmembrane</keyword>
<evidence type="ECO:0000313" key="12">
    <source>
        <dbReference type="Proteomes" id="UP001597448"/>
    </source>
</evidence>
<organism evidence="11 12">
    <name type="scientific">Paenibacillus rhizoplanae</name>
    <dbReference type="NCBI Taxonomy" id="1917181"/>
    <lineage>
        <taxon>Bacteria</taxon>
        <taxon>Bacillati</taxon>
        <taxon>Bacillota</taxon>
        <taxon>Bacilli</taxon>
        <taxon>Bacillales</taxon>
        <taxon>Paenibacillaceae</taxon>
        <taxon>Paenibacillus</taxon>
    </lineage>
</organism>
<feature type="transmembrane region" description="Helical" evidence="10">
    <location>
        <begin position="270"/>
        <end position="293"/>
    </location>
</feature>
<sequence length="460" mass="50070">MNNHTDPLGVMPVGKLLLKFSIPAIIGVMVNSIYTLVDRLYVGRLGALAMTGIGLNFPFMSLITAFSFFIGVGASAMISIRLGQNRKEDAEKILGNSFSFLAILMILVSFFGLMFKVPILNLFGASNATIGYASDYITIILYGTIFQGIALGLNNIIRAEGNPTKSMLTMLLGTVLNIILDPIFIFSFDMGIKGAAWATLISQLVSSAWVIAHFVKGNSTLKLRMKNLVPSWRAFKEVASIGLSPFVMQIAATAVAILMNTGLKTYGGDIAIGAMTVINSVMIFFYMPVIGIAQGAQPIIGFNYGAKQYKRVRETLKLEMIIATAICVFAFLCTQFLTVPIIKAFSSETTLIQAASYGMRIMLMMTPLIGFQMVSSQYFQAIGKAKKATILGLLRQVILLVPLLVIMPHLFQLTGVWMASPIADFISCSITGIVLFRELKQLGKMEISSKGKTLVSYQSL</sequence>
<keyword evidence="8 10" id="KW-0472">Membrane</keyword>
<feature type="transmembrane region" description="Helical" evidence="10">
    <location>
        <begin position="417"/>
        <end position="436"/>
    </location>
</feature>
<keyword evidence="7 10" id="KW-1133">Transmembrane helix</keyword>
<comment type="subcellular location">
    <subcellularLocation>
        <location evidence="1">Cell membrane</location>
        <topology evidence="1">Multi-pass membrane protein</topology>
    </subcellularLocation>
</comment>
<feature type="transmembrane region" description="Helical" evidence="10">
    <location>
        <begin position="194"/>
        <end position="217"/>
    </location>
</feature>
<feature type="transmembrane region" description="Helical" evidence="10">
    <location>
        <begin position="100"/>
        <end position="124"/>
    </location>
</feature>
<feature type="transmembrane region" description="Helical" evidence="10">
    <location>
        <begin position="57"/>
        <end position="80"/>
    </location>
</feature>
<dbReference type="Proteomes" id="UP001597448">
    <property type="component" value="Unassembled WGS sequence"/>
</dbReference>
<dbReference type="EMBL" id="JBHUKY010000072">
    <property type="protein sequence ID" value="MFD2413577.1"/>
    <property type="molecule type" value="Genomic_DNA"/>
</dbReference>
<comment type="caution">
    <text evidence="11">The sequence shown here is derived from an EMBL/GenBank/DDBJ whole genome shotgun (WGS) entry which is preliminary data.</text>
</comment>
<dbReference type="InterPro" id="IPR045070">
    <property type="entry name" value="MATE_MepA-like"/>
</dbReference>
<name>A0ABW5FHG8_9BACL</name>
<dbReference type="InterPro" id="IPR051327">
    <property type="entry name" value="MATE_MepA_subfamily"/>
</dbReference>
<evidence type="ECO:0000256" key="7">
    <source>
        <dbReference type="ARBA" id="ARBA00022989"/>
    </source>
</evidence>
<evidence type="ECO:0000256" key="8">
    <source>
        <dbReference type="ARBA" id="ARBA00023136"/>
    </source>
</evidence>
<dbReference type="Pfam" id="PF01554">
    <property type="entry name" value="MatE"/>
    <property type="match status" value="2"/>
</dbReference>
<dbReference type="PANTHER" id="PTHR43823:SF3">
    <property type="entry name" value="MULTIDRUG EXPORT PROTEIN MEPA"/>
    <property type="match status" value="1"/>
</dbReference>
<feature type="transmembrane region" description="Helical" evidence="10">
    <location>
        <begin position="238"/>
        <end position="258"/>
    </location>
</feature>
<keyword evidence="4" id="KW-0813">Transport</keyword>
<accession>A0ABW5FHG8</accession>
<feature type="transmembrane region" description="Helical" evidence="10">
    <location>
        <begin position="392"/>
        <end position="411"/>
    </location>
</feature>
<evidence type="ECO:0000256" key="2">
    <source>
        <dbReference type="ARBA" id="ARBA00008417"/>
    </source>
</evidence>
<dbReference type="InterPro" id="IPR002528">
    <property type="entry name" value="MATE_fam"/>
</dbReference>
<dbReference type="PANTHER" id="PTHR43823">
    <property type="entry name" value="SPORULATION PROTEIN YKVU"/>
    <property type="match status" value="1"/>
</dbReference>
<protein>
    <recommendedName>
        <fullName evidence="3">Multidrug export protein MepA</fullName>
    </recommendedName>
</protein>
<feature type="transmembrane region" description="Helical" evidence="10">
    <location>
        <begin position="320"/>
        <end position="342"/>
    </location>
</feature>
<feature type="transmembrane region" description="Helical" evidence="10">
    <location>
        <begin position="168"/>
        <end position="188"/>
    </location>
</feature>
<evidence type="ECO:0000256" key="5">
    <source>
        <dbReference type="ARBA" id="ARBA00022475"/>
    </source>
</evidence>
<feature type="transmembrane region" description="Helical" evidence="10">
    <location>
        <begin position="136"/>
        <end position="156"/>
    </location>
</feature>
<dbReference type="CDD" id="cd13143">
    <property type="entry name" value="MATE_MepA_like"/>
    <property type="match status" value="1"/>
</dbReference>
<evidence type="ECO:0000313" key="11">
    <source>
        <dbReference type="EMBL" id="MFD2413577.1"/>
    </source>
</evidence>